<feature type="binding site" evidence="8">
    <location>
        <position position="76"/>
    </location>
    <ligand>
        <name>[4Fe-4S] cluster</name>
        <dbReference type="ChEBI" id="CHEBI:49883"/>
        <label>2</label>
    </ligand>
</feature>
<keyword evidence="3 8" id="KW-0479">Metal-binding</keyword>
<dbReference type="PROSITE" id="PS51379">
    <property type="entry name" value="4FE4S_FER_2"/>
    <property type="match status" value="3"/>
</dbReference>
<comment type="function">
    <text evidence="8">Could be involved in the maturation of NapA, the catalytic subunit of the periplasmic nitrate reductase, before its export into the periplasm.</text>
</comment>
<dbReference type="Gene3D" id="3.30.70.20">
    <property type="match status" value="2"/>
</dbReference>
<keyword evidence="5" id="KW-0249">Electron transport</keyword>
<keyword evidence="6 8" id="KW-0408">Iron</keyword>
<dbReference type="Proteomes" id="UP000095039">
    <property type="component" value="Unassembled WGS sequence"/>
</dbReference>
<feature type="domain" description="4Fe-4S ferredoxin-type" evidence="9">
    <location>
        <begin position="25"/>
        <end position="54"/>
    </location>
</feature>
<feature type="binding site" evidence="8">
    <location>
        <position position="34"/>
    </location>
    <ligand>
        <name>[4Fe-4S] cluster</name>
        <dbReference type="ChEBI" id="CHEBI:49883"/>
        <label>1</label>
    </ligand>
</feature>
<dbReference type="HAMAP" id="MF_02201">
    <property type="entry name" value="NapF"/>
    <property type="match status" value="1"/>
</dbReference>
<proteinExistence type="inferred from homology"/>
<feature type="binding site" evidence="8">
    <location>
        <position position="141"/>
    </location>
    <ligand>
        <name>[4Fe-4S] cluster</name>
        <dbReference type="ChEBI" id="CHEBI:49883"/>
        <label>3</label>
    </ligand>
</feature>
<evidence type="ECO:0000256" key="4">
    <source>
        <dbReference type="ARBA" id="ARBA00022737"/>
    </source>
</evidence>
<evidence type="ECO:0000313" key="10">
    <source>
        <dbReference type="EMBL" id="OEE57771.1"/>
    </source>
</evidence>
<evidence type="ECO:0000256" key="8">
    <source>
        <dbReference type="HAMAP-Rule" id="MF_02201"/>
    </source>
</evidence>
<keyword evidence="7 8" id="KW-0411">Iron-sulfur</keyword>
<dbReference type="InterPro" id="IPR017900">
    <property type="entry name" value="4Fe4S_Fe_S_CS"/>
</dbReference>
<feature type="binding site" evidence="8">
    <location>
        <position position="44"/>
    </location>
    <ligand>
        <name>[4Fe-4S] cluster</name>
        <dbReference type="ChEBI" id="CHEBI:49883"/>
        <label>1</label>
    </ligand>
</feature>
<feature type="binding site" evidence="8">
    <location>
        <position position="69"/>
    </location>
    <ligand>
        <name>[4Fe-4S] cluster</name>
        <dbReference type="ChEBI" id="CHEBI:49883"/>
        <label>2</label>
    </ligand>
</feature>
<reference evidence="10 11" key="1">
    <citation type="journal article" date="2012" name="Science">
        <title>Ecological populations of bacteria act as socially cohesive units of antibiotic production and resistance.</title>
        <authorList>
            <person name="Cordero O.X."/>
            <person name="Wildschutte H."/>
            <person name="Kirkup B."/>
            <person name="Proehl S."/>
            <person name="Ngo L."/>
            <person name="Hussain F."/>
            <person name="Le Roux F."/>
            <person name="Mincer T."/>
            <person name="Polz M.F."/>
        </authorList>
    </citation>
    <scope>NUCLEOTIDE SEQUENCE [LARGE SCALE GENOMIC DNA]</scope>
    <source>
        <strain evidence="10 11">FF-454</strain>
    </source>
</reference>
<dbReference type="NCBIfam" id="TIGR00402">
    <property type="entry name" value="napF"/>
    <property type="match status" value="1"/>
</dbReference>
<keyword evidence="4 8" id="KW-0677">Repeat</keyword>
<comment type="similarity">
    <text evidence="8">Belongs to the NapF family.</text>
</comment>
<feature type="binding site" evidence="8">
    <location>
        <position position="40"/>
    </location>
    <ligand>
        <name>[4Fe-4S] cluster</name>
        <dbReference type="ChEBI" id="CHEBI:49883"/>
        <label>1</label>
    </ligand>
</feature>
<comment type="subcellular location">
    <subcellularLocation>
        <location evidence="8">Cytoplasm</location>
    </subcellularLocation>
</comment>
<keyword evidence="11" id="KW-1185">Reference proteome</keyword>
<evidence type="ECO:0000256" key="3">
    <source>
        <dbReference type="ARBA" id="ARBA00022723"/>
    </source>
</evidence>
<evidence type="ECO:0000256" key="6">
    <source>
        <dbReference type="ARBA" id="ARBA00023004"/>
    </source>
</evidence>
<gene>
    <name evidence="8" type="primary">napF</name>
    <name evidence="10" type="ORF">A1OK_16840</name>
</gene>
<protein>
    <recommendedName>
        <fullName evidence="8">Ferredoxin-type protein NapF</fullName>
    </recommendedName>
</protein>
<dbReference type="AlphaFoldDB" id="A0A1E5BX17"/>
<name>A0A1E5BX17_9GAMM</name>
<sequence length="159" mass="17772">MVDQRRRFFLRSAQSSQQQPLPWISDSELFTEHCTRCGECQRACEENIIVAGDGGFPSIDFNKGECTFCYECAQHCPEPLFLPETHLPWKQVVSIKDSCLAKQNIECRSCSDACDTRAIRFQHRLGSVAQPEIQISDCSGCGACIAPCPVNAISMEQHP</sequence>
<keyword evidence="2 8" id="KW-0004">4Fe-4S</keyword>
<dbReference type="InterPro" id="IPR004496">
    <property type="entry name" value="NapF"/>
</dbReference>
<dbReference type="CDD" id="cd10564">
    <property type="entry name" value="NapF_like"/>
    <property type="match status" value="1"/>
</dbReference>
<keyword evidence="1" id="KW-0813">Transport</keyword>
<dbReference type="GO" id="GO:0051539">
    <property type="term" value="F:4 iron, 4 sulfur cluster binding"/>
    <property type="evidence" value="ECO:0007669"/>
    <property type="project" value="UniProtKB-UniRule"/>
</dbReference>
<dbReference type="GO" id="GO:0046872">
    <property type="term" value="F:metal ion binding"/>
    <property type="evidence" value="ECO:0007669"/>
    <property type="project" value="UniProtKB-KW"/>
</dbReference>
<dbReference type="InterPro" id="IPR050572">
    <property type="entry name" value="Fe-S_Ferredoxin"/>
</dbReference>
<evidence type="ECO:0000313" key="11">
    <source>
        <dbReference type="Proteomes" id="UP000095039"/>
    </source>
</evidence>
<dbReference type="Pfam" id="PF12838">
    <property type="entry name" value="Fer4_7"/>
    <property type="match status" value="2"/>
</dbReference>
<comment type="caution">
    <text evidence="10">The sequence shown here is derived from an EMBL/GenBank/DDBJ whole genome shotgun (WGS) entry which is preliminary data.</text>
</comment>
<dbReference type="PANTHER" id="PTHR43687:SF6">
    <property type="entry name" value="L-ASPARTATE SEMIALDEHYDE SULFURTRANSFERASE IRON-SULFUR SUBUNIT"/>
    <property type="match status" value="1"/>
</dbReference>
<feature type="binding site" evidence="8">
    <location>
        <position position="144"/>
    </location>
    <ligand>
        <name>[4Fe-4S] cluster</name>
        <dbReference type="ChEBI" id="CHEBI:49883"/>
        <label>3</label>
    </ligand>
</feature>
<comment type="subunit">
    <text evidence="8">Interacts with the cytoplasmic NapA precursor.</text>
</comment>
<dbReference type="PANTHER" id="PTHR43687">
    <property type="entry name" value="ADENYLYLSULFATE REDUCTASE, BETA SUBUNIT"/>
    <property type="match status" value="1"/>
</dbReference>
<feature type="binding site" evidence="8">
    <location>
        <position position="37"/>
    </location>
    <ligand>
        <name>[4Fe-4S] cluster</name>
        <dbReference type="ChEBI" id="CHEBI:49883"/>
        <label>1</label>
    </ligand>
</feature>
<dbReference type="RefSeq" id="WP_016958237.1">
    <property type="nucleotide sequence ID" value="NZ_AJWN02000106.1"/>
</dbReference>
<evidence type="ECO:0000256" key="1">
    <source>
        <dbReference type="ARBA" id="ARBA00022448"/>
    </source>
</evidence>
<keyword evidence="8" id="KW-0963">Cytoplasm</keyword>
<feature type="binding site" evidence="8">
    <location>
        <position position="72"/>
    </location>
    <ligand>
        <name>[4Fe-4S] cluster</name>
        <dbReference type="ChEBI" id="CHEBI:49883"/>
        <label>2</label>
    </ligand>
</feature>
<feature type="binding site" evidence="8">
    <location>
        <position position="148"/>
    </location>
    <ligand>
        <name>[4Fe-4S] cluster</name>
        <dbReference type="ChEBI" id="CHEBI:49883"/>
        <label>3</label>
    </ligand>
</feature>
<accession>A0A1E5BX17</accession>
<dbReference type="SUPFAM" id="SSF54862">
    <property type="entry name" value="4Fe-4S ferredoxins"/>
    <property type="match status" value="1"/>
</dbReference>
<organism evidence="10 11">
    <name type="scientific">Enterovibrio norvegicus FF-454</name>
    <dbReference type="NCBI Taxonomy" id="1185651"/>
    <lineage>
        <taxon>Bacteria</taxon>
        <taxon>Pseudomonadati</taxon>
        <taxon>Pseudomonadota</taxon>
        <taxon>Gammaproteobacteria</taxon>
        <taxon>Vibrionales</taxon>
        <taxon>Vibrionaceae</taxon>
        <taxon>Enterovibrio</taxon>
    </lineage>
</organism>
<dbReference type="PROSITE" id="PS00198">
    <property type="entry name" value="4FE4S_FER_1"/>
    <property type="match status" value="1"/>
</dbReference>
<evidence type="ECO:0000256" key="7">
    <source>
        <dbReference type="ARBA" id="ARBA00023014"/>
    </source>
</evidence>
<comment type="cofactor">
    <cofactor evidence="8">
        <name>[4Fe-4S] cluster</name>
        <dbReference type="ChEBI" id="CHEBI:49883"/>
    </cofactor>
</comment>
<feature type="domain" description="4Fe-4S ferredoxin-type" evidence="9">
    <location>
        <begin position="55"/>
        <end position="86"/>
    </location>
</feature>
<evidence type="ECO:0000256" key="2">
    <source>
        <dbReference type="ARBA" id="ARBA00022485"/>
    </source>
</evidence>
<evidence type="ECO:0000259" key="9">
    <source>
        <dbReference type="PROSITE" id="PS51379"/>
    </source>
</evidence>
<evidence type="ECO:0000256" key="5">
    <source>
        <dbReference type="ARBA" id="ARBA00022982"/>
    </source>
</evidence>
<feature type="binding site" evidence="8">
    <location>
        <position position="66"/>
    </location>
    <ligand>
        <name>[4Fe-4S] cluster</name>
        <dbReference type="ChEBI" id="CHEBI:49883"/>
        <label>2</label>
    </ligand>
</feature>
<dbReference type="GO" id="GO:0005737">
    <property type="term" value="C:cytoplasm"/>
    <property type="evidence" value="ECO:0007669"/>
    <property type="project" value="UniProtKB-SubCell"/>
</dbReference>
<dbReference type="InterPro" id="IPR017896">
    <property type="entry name" value="4Fe4S_Fe-S-bd"/>
</dbReference>
<feature type="binding site" evidence="8">
    <location>
        <position position="138"/>
    </location>
    <ligand>
        <name>[4Fe-4S] cluster</name>
        <dbReference type="ChEBI" id="CHEBI:49883"/>
        <label>3</label>
    </ligand>
</feature>
<feature type="domain" description="4Fe-4S ferredoxin-type" evidence="9">
    <location>
        <begin position="129"/>
        <end position="158"/>
    </location>
</feature>
<dbReference type="EMBL" id="AJWN02000106">
    <property type="protein sequence ID" value="OEE57771.1"/>
    <property type="molecule type" value="Genomic_DNA"/>
</dbReference>